<keyword evidence="2" id="KW-0732">Signal</keyword>
<proteinExistence type="inferred from homology"/>
<dbReference type="EMBL" id="AFYH01131279">
    <property type="status" value="NOT_ANNOTATED_CDS"/>
    <property type="molecule type" value="Genomic_DNA"/>
</dbReference>
<reference evidence="4" key="2">
    <citation type="submission" date="2025-08" db="UniProtKB">
        <authorList>
            <consortium name="Ensembl"/>
        </authorList>
    </citation>
    <scope>IDENTIFICATION</scope>
</reference>
<dbReference type="eggNOG" id="KOG2392">
    <property type="taxonomic scope" value="Eukaryota"/>
</dbReference>
<dbReference type="PROSITE" id="PS00284">
    <property type="entry name" value="SERPIN"/>
    <property type="match status" value="1"/>
</dbReference>
<feature type="signal peptide" evidence="2">
    <location>
        <begin position="1"/>
        <end position="17"/>
    </location>
</feature>
<dbReference type="InterPro" id="IPR023795">
    <property type="entry name" value="Serpin_CS"/>
</dbReference>
<evidence type="ECO:0000256" key="1">
    <source>
        <dbReference type="RuleBase" id="RU000411"/>
    </source>
</evidence>
<dbReference type="Gene3D" id="3.30.497.10">
    <property type="entry name" value="Antithrombin, subunit I, domain 2"/>
    <property type="match status" value="1"/>
</dbReference>
<dbReference type="SUPFAM" id="SSF56574">
    <property type="entry name" value="Serpins"/>
    <property type="match status" value="1"/>
</dbReference>
<evidence type="ECO:0000259" key="3">
    <source>
        <dbReference type="SMART" id="SM00093"/>
    </source>
</evidence>
<dbReference type="GO" id="GO:0005615">
    <property type="term" value="C:extracellular space"/>
    <property type="evidence" value="ECO:0007669"/>
    <property type="project" value="InterPro"/>
</dbReference>
<dbReference type="GeneTree" id="ENSGT00940000161641"/>
<dbReference type="SMART" id="SM00093">
    <property type="entry name" value="SERPIN"/>
    <property type="match status" value="1"/>
</dbReference>
<evidence type="ECO:0000256" key="2">
    <source>
        <dbReference type="SAM" id="SignalP"/>
    </source>
</evidence>
<dbReference type="GO" id="GO:0004867">
    <property type="term" value="F:serine-type endopeptidase inhibitor activity"/>
    <property type="evidence" value="ECO:0007669"/>
    <property type="project" value="InterPro"/>
</dbReference>
<organism evidence="4 5">
    <name type="scientific">Latimeria chalumnae</name>
    <name type="common">Coelacanth</name>
    <dbReference type="NCBI Taxonomy" id="7897"/>
    <lineage>
        <taxon>Eukaryota</taxon>
        <taxon>Metazoa</taxon>
        <taxon>Chordata</taxon>
        <taxon>Craniata</taxon>
        <taxon>Vertebrata</taxon>
        <taxon>Euteleostomi</taxon>
        <taxon>Coelacanthiformes</taxon>
        <taxon>Coelacanthidae</taxon>
        <taxon>Latimeria</taxon>
    </lineage>
</organism>
<dbReference type="OMA" id="IPMMHLQ"/>
<comment type="similarity">
    <text evidence="1">Belongs to the serpin family.</text>
</comment>
<dbReference type="Proteomes" id="UP000008672">
    <property type="component" value="Unassembled WGS sequence"/>
</dbReference>
<feature type="chain" id="PRO_5045113511" evidence="2">
    <location>
        <begin position="18"/>
        <end position="414"/>
    </location>
</feature>
<dbReference type="FunCoup" id="H3AUJ8">
    <property type="interactions" value="49"/>
</dbReference>
<protein>
    <submittedName>
        <fullName evidence="4">Serpin family I member 2</fullName>
    </submittedName>
</protein>
<reference evidence="4" key="3">
    <citation type="submission" date="2025-09" db="UniProtKB">
        <authorList>
            <consortium name="Ensembl"/>
        </authorList>
    </citation>
    <scope>IDENTIFICATION</scope>
</reference>
<dbReference type="InterPro" id="IPR023796">
    <property type="entry name" value="Serpin_dom"/>
</dbReference>
<dbReference type="Pfam" id="PF00079">
    <property type="entry name" value="Serpin"/>
    <property type="match status" value="1"/>
</dbReference>
<gene>
    <name evidence="4" type="primary">SERPINI2</name>
</gene>
<dbReference type="Ensembl" id="ENSLACT00000013415.1">
    <property type="protein sequence ID" value="ENSLACP00000013319.1"/>
    <property type="gene ID" value="ENSLACG00000011728.1"/>
</dbReference>
<dbReference type="InterPro" id="IPR042178">
    <property type="entry name" value="Serpin_sf_1"/>
</dbReference>
<reference evidence="5" key="1">
    <citation type="submission" date="2011-08" db="EMBL/GenBank/DDBJ databases">
        <title>The draft genome of Latimeria chalumnae.</title>
        <authorList>
            <person name="Di Palma F."/>
            <person name="Alfoldi J."/>
            <person name="Johnson J."/>
            <person name="Berlin A."/>
            <person name="Gnerre S."/>
            <person name="Jaffe D."/>
            <person name="MacCallum I."/>
            <person name="Young S."/>
            <person name="Walker B.J."/>
            <person name="Lander E."/>
            <person name="Lindblad-Toh K."/>
        </authorList>
    </citation>
    <scope>NUCLEOTIDE SEQUENCE [LARGE SCALE GENOMIC DNA]</scope>
    <source>
        <strain evidence="5">Wild caught</strain>
    </source>
</reference>
<dbReference type="Gene3D" id="2.30.39.10">
    <property type="entry name" value="Alpha-1-antitrypsin, domain 1"/>
    <property type="match status" value="1"/>
</dbReference>
<dbReference type="InParanoid" id="H3AUJ8"/>
<dbReference type="InterPro" id="IPR000215">
    <property type="entry name" value="Serpin_fam"/>
</dbReference>
<evidence type="ECO:0000313" key="5">
    <source>
        <dbReference type="Proteomes" id="UP000008672"/>
    </source>
</evidence>
<dbReference type="PANTHER" id="PTHR11461:SF51">
    <property type="entry name" value="SERPIN I2"/>
    <property type="match status" value="1"/>
</dbReference>
<accession>H3AUJ8</accession>
<name>H3AUJ8_LATCH</name>
<dbReference type="EMBL" id="AFYH01131280">
    <property type="status" value="NOT_ANNOTATED_CDS"/>
    <property type="molecule type" value="Genomic_DNA"/>
</dbReference>
<dbReference type="STRING" id="7897.ENSLACP00000013319"/>
<evidence type="ECO:0000313" key="4">
    <source>
        <dbReference type="Ensembl" id="ENSLACP00000013319.1"/>
    </source>
</evidence>
<dbReference type="PANTHER" id="PTHR11461">
    <property type="entry name" value="SERINE PROTEASE INHIBITOR, SERPIN"/>
    <property type="match status" value="1"/>
</dbReference>
<sequence length="414" mass="46463">MILRGFFFTLYWEVLTCDTVSRPRNLTLGLAVDLFHSVRSLHKGENIVYSPISVTLALGVLQLGAKGTTLEQIRKAMKFEERPGIFPGEELSALQTLSHVISASGGGKEYTLNLANALYIQEGFVMKDQYLQRNKETFNCTVKLTNFQTSESAARAINAWVESQTNGKVVNLFTRQDFNLLTRVVLVNAVYFKGTWKHKFRTELTKPMEFTKKDGSVTTVPMMSSKQGIFFNNVCYFTAADLEYQVLELPYEQDKASLILVLPKDIGGLEEVENKVTVQLLKDWLINLSEEDVELSLPRFKMEQKLDLKETLQALNITEIFENSSDLSGMADSAELHISRAIHQAFIEVNEEGSEAAAGTGIIATIMSTPHHRFVANHPFLFIIRHNLTGSILFMGRIINPEGQSLNGKDIEAL</sequence>
<dbReference type="InterPro" id="IPR042185">
    <property type="entry name" value="Serpin_sf_2"/>
</dbReference>
<keyword evidence="5" id="KW-1185">Reference proteome</keyword>
<feature type="domain" description="Serpin" evidence="3">
    <location>
        <begin position="32"/>
        <end position="401"/>
    </location>
</feature>
<dbReference type="HOGENOM" id="CLU_023330_0_4_1"/>
<dbReference type="AlphaFoldDB" id="H3AUJ8"/>
<dbReference type="InterPro" id="IPR036186">
    <property type="entry name" value="Serpin_sf"/>
</dbReference>